<feature type="compositionally biased region" description="Basic residues" evidence="8">
    <location>
        <begin position="394"/>
        <end position="403"/>
    </location>
</feature>
<dbReference type="EMBL" id="VOIH02000007">
    <property type="protein sequence ID" value="KAF3442636.1"/>
    <property type="molecule type" value="Genomic_DNA"/>
</dbReference>
<feature type="domain" description="Non-structural maintenance of chromosome element 4 C-terminal" evidence="9">
    <location>
        <begin position="216"/>
        <end position="301"/>
    </location>
</feature>
<keyword evidence="4 7" id="KW-0233">DNA recombination</keyword>
<comment type="subunit">
    <text evidence="7">Component of the SMC5-SMC6 complex.</text>
</comment>
<evidence type="ECO:0000256" key="3">
    <source>
        <dbReference type="ARBA" id="ARBA00022763"/>
    </source>
</evidence>
<sequence>MARRTVKREVGSTSCSGRTEPAESHAQTDRRVLRSRYLAVKTIINVEREEITNADSDKFNLIFNEVESLHQLVQKPREQVADAEALLDITNTLITSVKAHGSDGITPSEFVTSILKNFRQQSEPGGSMEHGRNLVCWKDVGLAVSHVFRRSPGCCTMIGPMNTELKLRKTAVRRKHVRPTESVRPEEIDDSNREEGKDTDKNMAAMFNILKKNKKVVLENLVLNRNSFAQTVENLFALSFLVKDGRAEIKVNENGCHLVSPRNAPAANAVVSGQASFSHFVFRFDFKDWKLMMQSVVDGEELMPPRYQGNMTSNSQPSDAPSGESQATASGPTTPIRKLSRNRSRPTTPIRKLSRNRGLVLQEQSVVEGSSPEGDGEPSVVEDSPLCDSDRAAAIRKGKRKMR</sequence>
<reference evidence="10" key="1">
    <citation type="submission" date="2020-03" db="EMBL/GenBank/DDBJ databases">
        <title>A high-quality chromosome-level genome assembly of a woody plant with both climbing and erect habits, Rhamnella rubrinervis.</title>
        <authorList>
            <person name="Lu Z."/>
            <person name="Yang Y."/>
            <person name="Zhu X."/>
            <person name="Sun Y."/>
        </authorList>
    </citation>
    <scope>NUCLEOTIDE SEQUENCE</scope>
    <source>
        <strain evidence="10">BYM</strain>
        <tissue evidence="10">Leaf</tissue>
    </source>
</reference>
<dbReference type="OrthoDB" id="361242at2759"/>
<dbReference type="GO" id="GO:0006281">
    <property type="term" value="P:DNA repair"/>
    <property type="evidence" value="ECO:0007669"/>
    <property type="project" value="UniProtKB-UniRule"/>
</dbReference>
<keyword evidence="3 7" id="KW-0227">DNA damage</keyword>
<comment type="caution">
    <text evidence="10">The sequence shown here is derived from an EMBL/GenBank/DDBJ whole genome shotgun (WGS) entry which is preliminary data.</text>
</comment>
<proteinExistence type="inferred from homology"/>
<gene>
    <name evidence="10" type="ORF">FNV43_RR16552</name>
</gene>
<evidence type="ECO:0000313" key="10">
    <source>
        <dbReference type="EMBL" id="KAF3442636.1"/>
    </source>
</evidence>
<evidence type="ECO:0000259" key="9">
    <source>
        <dbReference type="Pfam" id="PF08743"/>
    </source>
</evidence>
<dbReference type="GO" id="GO:0005634">
    <property type="term" value="C:nucleus"/>
    <property type="evidence" value="ECO:0007669"/>
    <property type="project" value="UniProtKB-SubCell"/>
</dbReference>
<evidence type="ECO:0000256" key="4">
    <source>
        <dbReference type="ARBA" id="ARBA00023172"/>
    </source>
</evidence>
<protein>
    <recommendedName>
        <fullName evidence="7">Non-structural maintenance of chromosomes element 4</fullName>
    </recommendedName>
</protein>
<feature type="compositionally biased region" description="Polar residues" evidence="8">
    <location>
        <begin position="309"/>
        <end position="333"/>
    </location>
</feature>
<evidence type="ECO:0000256" key="2">
    <source>
        <dbReference type="ARBA" id="ARBA00008997"/>
    </source>
</evidence>
<feature type="compositionally biased region" description="Basic and acidic residues" evidence="8">
    <location>
        <begin position="178"/>
        <end position="200"/>
    </location>
</feature>
<dbReference type="Proteomes" id="UP000796880">
    <property type="component" value="Unassembled WGS sequence"/>
</dbReference>
<comment type="subcellular location">
    <subcellularLocation>
        <location evidence="1 7">Nucleus</location>
    </subcellularLocation>
</comment>
<dbReference type="GO" id="GO:0030915">
    <property type="term" value="C:Smc5-Smc6 complex"/>
    <property type="evidence" value="ECO:0007669"/>
    <property type="project" value="UniProtKB-UniRule"/>
</dbReference>
<evidence type="ECO:0000313" key="11">
    <source>
        <dbReference type="Proteomes" id="UP000796880"/>
    </source>
</evidence>
<comment type="function">
    <text evidence="7">Component of the SMC5-SMC6 complex, that promotes sister chromatid alignment after DNA damage and facilitates double-stranded DNA breaks (DSBs) repair via homologous recombination between sister chromatids.</text>
</comment>
<organism evidence="10 11">
    <name type="scientific">Rhamnella rubrinervis</name>
    <dbReference type="NCBI Taxonomy" id="2594499"/>
    <lineage>
        <taxon>Eukaryota</taxon>
        <taxon>Viridiplantae</taxon>
        <taxon>Streptophyta</taxon>
        <taxon>Embryophyta</taxon>
        <taxon>Tracheophyta</taxon>
        <taxon>Spermatophyta</taxon>
        <taxon>Magnoliopsida</taxon>
        <taxon>eudicotyledons</taxon>
        <taxon>Gunneridae</taxon>
        <taxon>Pentapetalae</taxon>
        <taxon>rosids</taxon>
        <taxon>fabids</taxon>
        <taxon>Rosales</taxon>
        <taxon>Rhamnaceae</taxon>
        <taxon>rhamnoid group</taxon>
        <taxon>Rhamneae</taxon>
        <taxon>Rhamnella</taxon>
    </lineage>
</organism>
<keyword evidence="5 7" id="KW-0234">DNA repair</keyword>
<keyword evidence="11" id="KW-1185">Reference proteome</keyword>
<accession>A0A8K0GZ02</accession>
<evidence type="ECO:0000256" key="1">
    <source>
        <dbReference type="ARBA" id="ARBA00004123"/>
    </source>
</evidence>
<feature type="compositionally biased region" description="Basic and acidic residues" evidence="8">
    <location>
        <begin position="20"/>
        <end position="29"/>
    </location>
</feature>
<evidence type="ECO:0000256" key="6">
    <source>
        <dbReference type="ARBA" id="ARBA00023242"/>
    </source>
</evidence>
<dbReference type="PANTHER" id="PTHR16140:SF0">
    <property type="entry name" value="NON-STRUCTURAL MAINTENANCE OF CHROMOSOMES ELEMENT 4"/>
    <property type="match status" value="1"/>
</dbReference>
<dbReference type="Pfam" id="PF08743">
    <property type="entry name" value="Nse4_C"/>
    <property type="match status" value="1"/>
</dbReference>
<feature type="region of interest" description="Disordered" evidence="8">
    <location>
        <begin position="303"/>
        <end position="403"/>
    </location>
</feature>
<dbReference type="GO" id="GO:0006310">
    <property type="term" value="P:DNA recombination"/>
    <property type="evidence" value="ECO:0007669"/>
    <property type="project" value="UniProtKB-UniRule"/>
</dbReference>
<dbReference type="PANTHER" id="PTHR16140">
    <property type="entry name" value="NON-STRUCTURAL MAINTENANCE OF CHROMOSOMES ELEMENT 4"/>
    <property type="match status" value="1"/>
</dbReference>
<name>A0A8K0GZ02_9ROSA</name>
<dbReference type="InterPro" id="IPR027786">
    <property type="entry name" value="Nse4/EID"/>
</dbReference>
<evidence type="ECO:0000256" key="5">
    <source>
        <dbReference type="ARBA" id="ARBA00023204"/>
    </source>
</evidence>
<dbReference type="AlphaFoldDB" id="A0A8K0GZ02"/>
<comment type="similarity">
    <text evidence="2 7">Belongs to the NSE4 family.</text>
</comment>
<keyword evidence="6 7" id="KW-0539">Nucleus</keyword>
<feature type="region of interest" description="Disordered" evidence="8">
    <location>
        <begin position="1"/>
        <end position="29"/>
    </location>
</feature>
<dbReference type="InterPro" id="IPR014854">
    <property type="entry name" value="Nse4_C"/>
</dbReference>
<feature type="region of interest" description="Disordered" evidence="8">
    <location>
        <begin position="172"/>
        <end position="200"/>
    </location>
</feature>
<evidence type="ECO:0000256" key="7">
    <source>
        <dbReference type="RuleBase" id="RU365071"/>
    </source>
</evidence>
<evidence type="ECO:0000256" key="8">
    <source>
        <dbReference type="SAM" id="MobiDB-lite"/>
    </source>
</evidence>